<evidence type="ECO:0000256" key="15">
    <source>
        <dbReference type="SAM" id="MobiDB-lite"/>
    </source>
</evidence>
<organism evidence="17 18">
    <name type="scientific">Phaseolus angularis</name>
    <name type="common">Azuki bean</name>
    <name type="synonym">Vigna angularis</name>
    <dbReference type="NCBI Taxonomy" id="3914"/>
    <lineage>
        <taxon>Eukaryota</taxon>
        <taxon>Viridiplantae</taxon>
        <taxon>Streptophyta</taxon>
        <taxon>Embryophyta</taxon>
        <taxon>Tracheophyta</taxon>
        <taxon>Spermatophyta</taxon>
        <taxon>Magnoliopsida</taxon>
        <taxon>eudicotyledons</taxon>
        <taxon>Gunneridae</taxon>
        <taxon>Pentapetalae</taxon>
        <taxon>rosids</taxon>
        <taxon>fabids</taxon>
        <taxon>Fabales</taxon>
        <taxon>Fabaceae</taxon>
        <taxon>Papilionoideae</taxon>
        <taxon>50 kb inversion clade</taxon>
        <taxon>NPAAA clade</taxon>
        <taxon>indigoferoid/millettioid clade</taxon>
        <taxon>Phaseoleae</taxon>
        <taxon>Vigna</taxon>
    </lineage>
</organism>
<dbReference type="Proteomes" id="UP000743370">
    <property type="component" value="Unassembled WGS sequence"/>
</dbReference>
<feature type="region of interest" description="Disordered" evidence="15">
    <location>
        <begin position="1"/>
        <end position="68"/>
    </location>
</feature>
<evidence type="ECO:0000313" key="17">
    <source>
        <dbReference type="EMBL" id="KAG2377164.1"/>
    </source>
</evidence>
<dbReference type="GO" id="GO:0046983">
    <property type="term" value="F:protein dimerization activity"/>
    <property type="evidence" value="ECO:0007669"/>
    <property type="project" value="InterPro"/>
</dbReference>
<keyword evidence="4 13" id="KW-0808">Transferase</keyword>
<evidence type="ECO:0000256" key="10">
    <source>
        <dbReference type="ARBA" id="ARBA00023163"/>
    </source>
</evidence>
<reference evidence="17 18" key="1">
    <citation type="submission" date="2020-05" db="EMBL/GenBank/DDBJ databases">
        <title>Vigna angularis (adzuki bean) Var. LongXiaoDou No. 4 denovo assembly.</title>
        <authorList>
            <person name="Xiang H."/>
        </authorList>
    </citation>
    <scope>NUCLEOTIDE SEQUENCE [LARGE SCALE GENOMIC DNA]</scope>
    <source>
        <tissue evidence="17">Leaf</tissue>
    </source>
</reference>
<keyword evidence="11" id="KW-0539">Nucleus</keyword>
<dbReference type="Pfam" id="PF24823">
    <property type="entry name" value="PH_RDR2"/>
    <property type="match status" value="1"/>
</dbReference>
<dbReference type="Pfam" id="PF23177">
    <property type="entry name" value="bHLH_IRO3"/>
    <property type="match status" value="1"/>
</dbReference>
<name>A0A8T0JML8_PHAAN</name>
<dbReference type="InterPro" id="IPR058763">
    <property type="entry name" value="RRM_RDR1/2-like"/>
</dbReference>
<dbReference type="SMART" id="SM00353">
    <property type="entry name" value="HLH"/>
    <property type="match status" value="1"/>
</dbReference>
<keyword evidence="7" id="KW-0805">Transcription regulation</keyword>
<comment type="caution">
    <text evidence="17">The sequence shown here is derived from an EMBL/GenBank/DDBJ whole genome shotgun (WGS) entry which is preliminary data.</text>
</comment>
<comment type="subcellular location">
    <subcellularLocation>
        <location evidence="1">Nucleus</location>
    </subcellularLocation>
</comment>
<evidence type="ECO:0000256" key="1">
    <source>
        <dbReference type="ARBA" id="ARBA00004123"/>
    </source>
</evidence>
<evidence type="ECO:0000256" key="11">
    <source>
        <dbReference type="ARBA" id="ARBA00023242"/>
    </source>
</evidence>
<comment type="catalytic activity">
    <reaction evidence="12 13">
        <text>RNA(n) + a ribonucleoside 5'-triphosphate = RNA(n+1) + diphosphate</text>
        <dbReference type="Rhea" id="RHEA:21248"/>
        <dbReference type="Rhea" id="RHEA-COMP:14527"/>
        <dbReference type="Rhea" id="RHEA-COMP:17342"/>
        <dbReference type="ChEBI" id="CHEBI:33019"/>
        <dbReference type="ChEBI" id="CHEBI:61557"/>
        <dbReference type="ChEBI" id="CHEBI:140395"/>
        <dbReference type="EC" id="2.7.7.48"/>
    </reaction>
</comment>
<keyword evidence="8" id="KW-0238">DNA-binding</keyword>
<dbReference type="CDD" id="cd11446">
    <property type="entry name" value="bHLH_AtILR3_like"/>
    <property type="match status" value="1"/>
</dbReference>
<dbReference type="EMBL" id="JABFOF010000010">
    <property type="protein sequence ID" value="KAG2377164.1"/>
    <property type="molecule type" value="Genomic_DNA"/>
</dbReference>
<keyword evidence="14" id="KW-0175">Coiled coil</keyword>
<dbReference type="Pfam" id="PF26252">
    <property type="entry name" value="RdRP_helical"/>
    <property type="match status" value="1"/>
</dbReference>
<protein>
    <recommendedName>
        <fullName evidence="13">RNA-dependent RNA polymerase</fullName>
        <ecNumber evidence="13">2.7.7.48</ecNumber>
    </recommendedName>
</protein>
<evidence type="ECO:0000256" key="7">
    <source>
        <dbReference type="ARBA" id="ARBA00023015"/>
    </source>
</evidence>
<dbReference type="GO" id="GO:0031380">
    <property type="term" value="C:nuclear RNA-directed RNA polymerase complex"/>
    <property type="evidence" value="ECO:0007669"/>
    <property type="project" value="TreeGrafter"/>
</dbReference>
<keyword evidence="9 13" id="KW-0943">RNA-mediated gene silencing</keyword>
<feature type="compositionally biased region" description="Polar residues" evidence="15">
    <location>
        <begin position="275"/>
        <end position="284"/>
    </location>
</feature>
<dbReference type="EC" id="2.7.7.48" evidence="13"/>
<evidence type="ECO:0000256" key="8">
    <source>
        <dbReference type="ARBA" id="ARBA00023125"/>
    </source>
</evidence>
<evidence type="ECO:0000256" key="9">
    <source>
        <dbReference type="ARBA" id="ARBA00023158"/>
    </source>
</evidence>
<dbReference type="InterPro" id="IPR057590">
    <property type="entry name" value="PH_RDR1/2-like"/>
</dbReference>
<evidence type="ECO:0000256" key="12">
    <source>
        <dbReference type="ARBA" id="ARBA00048744"/>
    </source>
</evidence>
<evidence type="ECO:0000313" key="18">
    <source>
        <dbReference type="Proteomes" id="UP000743370"/>
    </source>
</evidence>
<evidence type="ECO:0000256" key="4">
    <source>
        <dbReference type="ARBA" id="ARBA00022679"/>
    </source>
</evidence>
<keyword evidence="6 13" id="KW-0694">RNA-binding</keyword>
<dbReference type="Pfam" id="PF05183">
    <property type="entry name" value="RdRP"/>
    <property type="match status" value="1"/>
</dbReference>
<evidence type="ECO:0000256" key="3">
    <source>
        <dbReference type="ARBA" id="ARBA00022484"/>
    </source>
</evidence>
<dbReference type="InterPro" id="IPR036638">
    <property type="entry name" value="HLH_DNA-bd_sf"/>
</dbReference>
<gene>
    <name evidence="17" type="ORF">HKW66_Vig0251480</name>
</gene>
<dbReference type="SUPFAM" id="SSF47459">
    <property type="entry name" value="HLH, helix-loop-helix DNA-binding domain"/>
    <property type="match status" value="1"/>
</dbReference>
<feature type="compositionally biased region" description="Basic and acidic residues" evidence="15">
    <location>
        <begin position="247"/>
        <end position="271"/>
    </location>
</feature>
<dbReference type="InterPro" id="IPR011598">
    <property type="entry name" value="bHLH_dom"/>
</dbReference>
<comment type="function">
    <text evidence="13">Probably involved in the RNA silencing pathway and required for the generation of small interfering RNAs (siRNAs).</text>
</comment>
<proteinExistence type="inferred from homology"/>
<dbReference type="Pfam" id="PF26250">
    <property type="entry name" value="RRM_RdRP1_2"/>
    <property type="match status" value="1"/>
</dbReference>
<accession>A0A8T0JML8</accession>
<feature type="compositionally biased region" description="Polar residues" evidence="15">
    <location>
        <begin position="235"/>
        <end position="246"/>
    </location>
</feature>
<dbReference type="GO" id="GO:0003723">
    <property type="term" value="F:RNA binding"/>
    <property type="evidence" value="ECO:0007669"/>
    <property type="project" value="UniProtKB-KW"/>
</dbReference>
<evidence type="ECO:0000256" key="14">
    <source>
        <dbReference type="SAM" id="Coils"/>
    </source>
</evidence>
<dbReference type="Pfam" id="PF26253">
    <property type="entry name" value="RdRP_head"/>
    <property type="match status" value="1"/>
</dbReference>
<dbReference type="GO" id="GO:0003677">
    <property type="term" value="F:DNA binding"/>
    <property type="evidence" value="ECO:0007669"/>
    <property type="project" value="UniProtKB-KW"/>
</dbReference>
<dbReference type="GO" id="GO:0003968">
    <property type="term" value="F:RNA-directed RNA polymerase activity"/>
    <property type="evidence" value="ECO:0007669"/>
    <property type="project" value="UniProtKB-KW"/>
</dbReference>
<feature type="domain" description="BHLH" evidence="16">
    <location>
        <begin position="53"/>
        <end position="103"/>
    </location>
</feature>
<comment type="similarity">
    <text evidence="2 13">Belongs to the RdRP family.</text>
</comment>
<sequence length="1448" mass="164889">MDQPNPPLSSKPKLASESPLHRLTPTSNRFRSSQLLRERESKGEGEKEDPSASRKVLKADREKLRRDRLNEHFQELGNTLDPDRPKNDKATILTETVQMLKDLTAEVNRLKTEHKALSEESHELMQEKNELREEKTSLKSDIENLNAQYQQRVRIMFPWTAIDHSVVISPPYSYPLPIPIPPAPISIHPSLQPFPFFGNQNPGPIPSPCSMYVPYSTPTNNPVDPPSVLYASTSHLSNQRESFSKSSGDRRPSSDAERCSESHDVATELELKMPGSSSTQQECTSGGRKGKHSVIRDRTIIGGSSGSASSRYSSSQGLQDSSNSKAKEFAFRMGKTIELYGFPNYVKTADVKIFVENYTGKGSIAVMKLRHGKGRARRAFAIIQFITEDSATHMVSMALSRGLRYGTAYLKAREMESDIDRKLRMDLPGLEGVKLYFGCQISKGGFSVLETIPDSSLNFGSGKRKVELNFLYNLVQYKLELSYENIWKVELLRPRNKTARYLLVQLLGAPRIFECDVHTSADVSDSVFDKSSYNYKKYILDEEWTRTIDFTKDSCIGQSSAICLEFPSGQNLPNFKDIFAYYEQSERQYTLHPGVPFSQNWGLVPIVAPQGVEIPFDILFKVNSLVQHVCLAGRALNDDFYHWVDPRTMPLDFIKNALEKMYYSKEFCYDPTKWFTDQYKRYLKSNSKNCPRWPAMSLDKGLVYVRRVQITPCKVYFCGPEVNVSNRVLRHFHEHLDNFIRVSFVDEELDKLFSTELSSRAQNKKTDLYTRILDILKNGIVIGDKKFEFLAFSSSQLRENSLWMFAPTGKYTAASIRSWMGNFSKIRNVAKYAARLGQSFGSSTETLSVPRNEIEIIPDVSRTSDGNEYVFSDGIGKISLKFARSVARKCGYHGTPSAFQIRYGGYKGVVAVDPTSRFKLSLRNSMRKYDSDNTKLDVLGRSKFQPCYLNRQLITLLSTLGINDGVFEKKQREAMYQLDTILKDSLKAQEVLDLMPAGEITNVLKKLLICGYKPSEEPFLSMMLQIFRASKLSDLRLKSKIFIPKGRAMMGCLDETSTLEYGQVFVQISNNGLRDRSDDSLPYNLPKKYPITGKVVVTKNPCLHPGDVRVLEAVDVPDLHHMVDCVVFPQKGPRPHPNECSGSDLDGDIYFVCWDPELIPFRQTEPMDYTPFSTVELDHDVTIAEVEEYFTNYMVNDSLGIIANAHTVFADRQPEKAMSAECLKLAKLFSTAVDFPKTGVPAVIPRALYVKEYPDFMEKSNRETYISPNIIGKLYREVMETISSSDGGYVSSFTQEVARRSYDFNMEVDGFMDYVDDAFYYKTNYDYKLGNLMDYYGIKTEAEILSGNIIKLSKSFNKRRDAEAVNQAMTSLRKDARSWFNEGRNGVDSRNGDDKYAKASAWYHVTYHPSYWGRYNQGMGRDHYLSFPWCVFPQLLQIKKKVSNRRYS</sequence>
<dbReference type="PROSITE" id="PS50888">
    <property type="entry name" value="BHLH"/>
    <property type="match status" value="1"/>
</dbReference>
<evidence type="ECO:0000256" key="5">
    <source>
        <dbReference type="ARBA" id="ARBA00022695"/>
    </source>
</evidence>
<evidence type="ECO:0000256" key="13">
    <source>
        <dbReference type="RuleBase" id="RU363098"/>
    </source>
</evidence>
<feature type="compositionally biased region" description="Basic and acidic residues" evidence="15">
    <location>
        <begin position="36"/>
        <end position="68"/>
    </location>
</feature>
<dbReference type="GO" id="GO:0030422">
    <property type="term" value="P:siRNA processing"/>
    <property type="evidence" value="ECO:0007669"/>
    <property type="project" value="TreeGrafter"/>
</dbReference>
<dbReference type="InterPro" id="IPR058751">
    <property type="entry name" value="RDRP_helical"/>
</dbReference>
<feature type="coiled-coil region" evidence="14">
    <location>
        <begin position="93"/>
        <end position="148"/>
    </location>
</feature>
<keyword evidence="10" id="KW-0804">Transcription</keyword>
<feature type="region of interest" description="Disordered" evidence="15">
    <location>
        <begin position="235"/>
        <end position="323"/>
    </location>
</feature>
<dbReference type="PANTHER" id="PTHR23079:SF1">
    <property type="entry name" value="RNA-DEPENDENT RNA POLYMERASE 1"/>
    <property type="match status" value="1"/>
</dbReference>
<evidence type="ECO:0000256" key="6">
    <source>
        <dbReference type="ARBA" id="ARBA00022884"/>
    </source>
</evidence>
<feature type="compositionally biased region" description="Polar residues" evidence="15">
    <location>
        <begin position="24"/>
        <end position="34"/>
    </location>
</feature>
<dbReference type="InterPro" id="IPR057596">
    <property type="entry name" value="RDRP_core"/>
</dbReference>
<evidence type="ECO:0000256" key="2">
    <source>
        <dbReference type="ARBA" id="ARBA00005762"/>
    </source>
</evidence>
<dbReference type="Gene3D" id="4.10.280.10">
    <property type="entry name" value="Helix-loop-helix DNA-binding domain"/>
    <property type="match status" value="1"/>
</dbReference>
<dbReference type="InterPro" id="IPR007855">
    <property type="entry name" value="RDRP"/>
</dbReference>
<feature type="compositionally biased region" description="Low complexity" evidence="15">
    <location>
        <begin position="306"/>
        <end position="323"/>
    </location>
</feature>
<keyword evidence="5 13" id="KW-0548">Nucleotidyltransferase</keyword>
<dbReference type="InterPro" id="IPR057075">
    <property type="entry name" value="bHLH_IRO3"/>
</dbReference>
<dbReference type="InterPro" id="IPR058752">
    <property type="entry name" value="RDRP_C_head"/>
</dbReference>
<dbReference type="PANTHER" id="PTHR23079">
    <property type="entry name" value="RNA-DEPENDENT RNA POLYMERASE"/>
    <property type="match status" value="1"/>
</dbReference>
<evidence type="ECO:0000259" key="16">
    <source>
        <dbReference type="PROSITE" id="PS50888"/>
    </source>
</evidence>
<keyword evidence="3 13" id="KW-0696">RNA-directed RNA polymerase</keyword>